<dbReference type="SUPFAM" id="SSF109604">
    <property type="entry name" value="HD-domain/PDEase-like"/>
    <property type="match status" value="1"/>
</dbReference>
<dbReference type="RefSeq" id="WP_234975347.1">
    <property type="nucleotide sequence ID" value="NZ_FUWG01000002.1"/>
</dbReference>
<organism evidence="1 2">
    <name type="scientific">Treponema porcinum</name>
    <dbReference type="NCBI Taxonomy" id="261392"/>
    <lineage>
        <taxon>Bacteria</taxon>
        <taxon>Pseudomonadati</taxon>
        <taxon>Spirochaetota</taxon>
        <taxon>Spirochaetia</taxon>
        <taxon>Spirochaetales</taxon>
        <taxon>Treponemataceae</taxon>
        <taxon>Treponema</taxon>
    </lineage>
</organism>
<reference evidence="1 2" key="1">
    <citation type="submission" date="2017-02" db="EMBL/GenBank/DDBJ databases">
        <authorList>
            <person name="Peterson S.W."/>
        </authorList>
    </citation>
    <scope>NUCLEOTIDE SEQUENCE [LARGE SCALE GENOMIC DNA]</scope>
    <source>
        <strain evidence="1 2">ATCC BAA-908</strain>
    </source>
</reference>
<sequence>MSVFFLLRRNNITFNGDCIVIRTNIYDSLDWNTMLRTYPEGQNFDVAEYHKILSPDFPSFLKEYSSVPSMKRLKGVGLLCGTDWTSLYKNRFYYSRFDHSIGVALIVWHFTRDKIQTLSGLFHDIATPIFSHVAEFRKGDALTQTDSETGTERVIRSDDALCALLERDGIPVEKICDYHLYPVADNERPQLSADRLEYMFPSGAALQGSWTLGEVQAVYEDIRILKNEYGIDELGFSSLPAAEEYCRKFCETGHILQLNENKLTLQLLADVVSLAVKYGIISEDECFSLSERQAIERFDAADGLGCADFMCLYRTFRTMTKIRHTDAPLKGHYCVNLLVKQRYINPLVAVDGGEKGRRLSDVSEKSARLIEDFLNYKDSEYGCVPLVTEK</sequence>
<dbReference type="AlphaFoldDB" id="A0A1T4JHJ6"/>
<evidence type="ECO:0000313" key="1">
    <source>
        <dbReference type="EMBL" id="SJZ29591.1"/>
    </source>
</evidence>
<dbReference type="STRING" id="261392.SAMN02745149_00093"/>
<proteinExistence type="predicted"/>
<dbReference type="EMBL" id="FUWG01000002">
    <property type="protein sequence ID" value="SJZ29591.1"/>
    <property type="molecule type" value="Genomic_DNA"/>
</dbReference>
<accession>A0A1T4JHJ6</accession>
<gene>
    <name evidence="1" type="ORF">SAMN02745149_00093</name>
</gene>
<dbReference type="GeneID" id="78315416"/>
<evidence type="ECO:0008006" key="3">
    <source>
        <dbReference type="Google" id="ProtNLM"/>
    </source>
</evidence>
<evidence type="ECO:0000313" key="2">
    <source>
        <dbReference type="Proteomes" id="UP000190423"/>
    </source>
</evidence>
<name>A0A1T4JHJ6_TREPO</name>
<protein>
    <recommendedName>
        <fullName evidence="3">HD domain-containing protein</fullName>
    </recommendedName>
</protein>
<dbReference type="Proteomes" id="UP000190423">
    <property type="component" value="Unassembled WGS sequence"/>
</dbReference>
<dbReference type="Gene3D" id="1.10.3210.10">
    <property type="entry name" value="Hypothetical protein af1432"/>
    <property type="match status" value="1"/>
</dbReference>
<keyword evidence="2" id="KW-1185">Reference proteome</keyword>